<dbReference type="EMBL" id="BLZR01000001">
    <property type="protein sequence ID" value="GFP76644.1"/>
    <property type="molecule type" value="Genomic_DNA"/>
</dbReference>
<gene>
    <name evidence="1" type="ORF">bsdtw1_02747</name>
</gene>
<keyword evidence="2" id="KW-1185">Reference proteome</keyword>
<proteinExistence type="predicted"/>
<evidence type="ECO:0000313" key="2">
    <source>
        <dbReference type="Proteomes" id="UP000580568"/>
    </source>
</evidence>
<organism evidence="1 2">
    <name type="scientific">Clostridium fungisolvens</name>
    <dbReference type="NCBI Taxonomy" id="1604897"/>
    <lineage>
        <taxon>Bacteria</taxon>
        <taxon>Bacillati</taxon>
        <taxon>Bacillota</taxon>
        <taxon>Clostridia</taxon>
        <taxon>Eubacteriales</taxon>
        <taxon>Clostridiaceae</taxon>
        <taxon>Clostridium</taxon>
    </lineage>
</organism>
<reference evidence="1 2" key="1">
    <citation type="submission" date="2020-07" db="EMBL/GenBank/DDBJ databases">
        <title>A new beta-1,3-glucan-decomposing anaerobic bacterium isolated from anoxic soil subjected to biological soil disinfestation.</title>
        <authorList>
            <person name="Ueki A."/>
            <person name="Tonouchi A."/>
        </authorList>
    </citation>
    <scope>NUCLEOTIDE SEQUENCE [LARGE SCALE GENOMIC DNA]</scope>
    <source>
        <strain evidence="1 2">TW1</strain>
    </source>
</reference>
<dbReference type="AlphaFoldDB" id="A0A6V8SHF0"/>
<protein>
    <submittedName>
        <fullName evidence="1">Uncharacterized protein</fullName>
    </submittedName>
</protein>
<name>A0A6V8SHF0_9CLOT</name>
<accession>A0A6V8SHF0</accession>
<sequence length="124" mass="13930">MSNEFSGSFKEMFNSIKFCIDSKKGKYSLDTYLDIVGEYADRQIIAAENEGLEYSGGECIVKKSDTDSSLLEFSIELYFENQQGESIKKEAKRNLPLSKFVGETASVIGNETLKFNIQKPGDKK</sequence>
<comment type="caution">
    <text evidence="1">The sequence shown here is derived from an EMBL/GenBank/DDBJ whole genome shotgun (WGS) entry which is preliminary data.</text>
</comment>
<dbReference type="Proteomes" id="UP000580568">
    <property type="component" value="Unassembled WGS sequence"/>
</dbReference>
<evidence type="ECO:0000313" key="1">
    <source>
        <dbReference type="EMBL" id="GFP76644.1"/>
    </source>
</evidence>
<dbReference type="RefSeq" id="WP_183278058.1">
    <property type="nucleotide sequence ID" value="NZ_BLZR01000001.1"/>
</dbReference>